<sequence length="81" mass="9254">MALMHTKICRIEMLAVIMQKSCYYEGKLLDIYQEINVRHWLLEPVFRSVAVNTSSPKPRIAEELLLFGELNVCDGGTLSII</sequence>
<reference evidence="1" key="1">
    <citation type="submission" date="2005-01" db="EMBL/GenBank/DDBJ databases">
        <authorList>
            <person name="Han Z."/>
        </authorList>
    </citation>
    <scope>NUCLEOTIDE SEQUENCE</scope>
</reference>
<reference evidence="1" key="2">
    <citation type="journal article" date="2006" name="PLoS Pathog.">
        <title>New perspectives on host-parasite interplay by comparative transcriptomic and proteomic analyses of Schistosoma japonicum.</title>
        <authorList>
            <person name="Liu F."/>
            <person name="Lu J."/>
            <person name="Hu W."/>
            <person name="Wang S.Y."/>
            <person name="Cui S.J."/>
            <person name="Chi M."/>
            <person name="Yan Q."/>
            <person name="Wang X.R."/>
            <person name="Song H.D."/>
            <person name="Xu X.N."/>
            <person name="Wang J.J."/>
            <person name="Zhang X.L."/>
            <person name="Zhang X."/>
            <person name="Wang Z.Q."/>
            <person name="Xue C.L."/>
            <person name="Brindley P.J."/>
            <person name="McManus D.P."/>
            <person name="Yang P.Y."/>
            <person name="Feng Z."/>
            <person name="Chen Z."/>
            <person name="Han Z.G."/>
        </authorList>
    </citation>
    <scope>NUCLEOTIDE SEQUENCE</scope>
</reference>
<name>Q5BQR3_SCHJA</name>
<organism evidence="1">
    <name type="scientific">Schistosoma japonicum</name>
    <name type="common">Blood fluke</name>
    <dbReference type="NCBI Taxonomy" id="6182"/>
    <lineage>
        <taxon>Eukaryota</taxon>
        <taxon>Metazoa</taxon>
        <taxon>Spiralia</taxon>
        <taxon>Lophotrochozoa</taxon>
        <taxon>Platyhelminthes</taxon>
        <taxon>Trematoda</taxon>
        <taxon>Digenea</taxon>
        <taxon>Strigeidida</taxon>
        <taxon>Schistosomatoidea</taxon>
        <taxon>Schistosomatidae</taxon>
        <taxon>Schistosoma</taxon>
    </lineage>
</organism>
<proteinExistence type="evidence at transcript level"/>
<protein>
    <submittedName>
        <fullName evidence="1">SJCHGC09838 protein</fullName>
    </submittedName>
</protein>
<dbReference type="EMBL" id="AY915902">
    <property type="protein sequence ID" value="AAX31123.1"/>
    <property type="molecule type" value="mRNA"/>
</dbReference>
<dbReference type="AlphaFoldDB" id="Q5BQR3"/>
<accession>Q5BQR3</accession>
<evidence type="ECO:0000313" key="1">
    <source>
        <dbReference type="EMBL" id="AAX31123.1"/>
    </source>
</evidence>